<evidence type="ECO:0000259" key="18">
    <source>
        <dbReference type="Pfam" id="PF00483"/>
    </source>
</evidence>
<feature type="binding site" evidence="17">
    <location>
        <position position="442"/>
    </location>
    <ligand>
        <name>acetyl-CoA</name>
        <dbReference type="ChEBI" id="CHEBI:57288"/>
    </ligand>
</feature>
<comment type="similarity">
    <text evidence="17">In the C-terminal section; belongs to the transferase hexapeptide repeat family.</text>
</comment>
<feature type="binding site" evidence="17">
    <location>
        <position position="368"/>
    </location>
    <ligand>
        <name>UDP-N-acetyl-alpha-D-glucosamine</name>
        <dbReference type="ChEBI" id="CHEBI:57705"/>
    </ligand>
</feature>
<feature type="binding site" evidence="17">
    <location>
        <position position="353"/>
    </location>
    <ligand>
        <name>UDP-N-acetyl-alpha-D-glucosamine</name>
        <dbReference type="ChEBI" id="CHEBI:57705"/>
    </ligand>
</feature>
<keyword evidence="7 17" id="KW-0677">Repeat</keyword>
<keyword evidence="4 17" id="KW-0808">Transferase</keyword>
<evidence type="ECO:0000256" key="15">
    <source>
        <dbReference type="ARBA" id="ARBA00048493"/>
    </source>
</evidence>
<feature type="domain" description="Mannose-1-phosphate guanyltransferase C-terminal" evidence="19">
    <location>
        <begin position="268"/>
        <end position="334"/>
    </location>
</feature>
<feature type="binding site" evidence="17">
    <location>
        <position position="407"/>
    </location>
    <ligand>
        <name>acetyl-CoA</name>
        <dbReference type="ChEBI" id="CHEBI:57288"/>
    </ligand>
</feature>
<dbReference type="GO" id="GO:0003977">
    <property type="term" value="F:UDP-N-acetylglucosamine diphosphorylase activity"/>
    <property type="evidence" value="ECO:0007669"/>
    <property type="project" value="UniProtKB-EC"/>
</dbReference>
<proteinExistence type="inferred from homology"/>
<dbReference type="NCBIfam" id="TIGR01173">
    <property type="entry name" value="glmU"/>
    <property type="match status" value="1"/>
</dbReference>
<evidence type="ECO:0000256" key="16">
    <source>
        <dbReference type="ARBA" id="ARBA00049628"/>
    </source>
</evidence>
<feature type="binding site" evidence="17">
    <location>
        <begin position="7"/>
        <end position="10"/>
    </location>
    <ligand>
        <name>UDP-N-acetyl-alpha-D-glucosamine</name>
        <dbReference type="ChEBI" id="CHEBI:57705"/>
    </ligand>
</feature>
<dbReference type="EMBL" id="JANGAC010000019">
    <property type="protein sequence ID" value="MCQ4925212.1"/>
    <property type="molecule type" value="Genomic_DNA"/>
</dbReference>
<feature type="binding site" evidence="17">
    <location>
        <begin position="388"/>
        <end position="389"/>
    </location>
    <ligand>
        <name>acetyl-CoA</name>
        <dbReference type="ChEBI" id="CHEBI:57288"/>
    </ligand>
</feature>
<comment type="pathway">
    <text evidence="2 17">Nucleotide-sugar biosynthesis; UDP-N-acetyl-alpha-D-glucosamine biosynthesis; UDP-N-acetyl-alpha-D-glucosamine from N-acetyl-alpha-D-glucosamine 1-phosphate: step 1/1.</text>
</comment>
<comment type="cofactor">
    <cofactor evidence="17">
        <name>Mg(2+)</name>
        <dbReference type="ChEBI" id="CHEBI:18420"/>
    </cofactor>
    <text evidence="17">Binds 1 Mg(2+) ion per subunit.</text>
</comment>
<dbReference type="GO" id="GO:0019134">
    <property type="term" value="F:glucosamine-1-phosphate N-acetyltransferase activity"/>
    <property type="evidence" value="ECO:0007669"/>
    <property type="project" value="UniProtKB-EC"/>
</dbReference>
<evidence type="ECO:0000256" key="1">
    <source>
        <dbReference type="ARBA" id="ARBA00005166"/>
    </source>
</evidence>
<dbReference type="InterPro" id="IPR005835">
    <property type="entry name" value="NTP_transferase_dom"/>
</dbReference>
<feature type="region of interest" description="Pyrophosphorylase" evidence="17">
    <location>
        <begin position="1"/>
        <end position="232"/>
    </location>
</feature>
<keyword evidence="13 17" id="KW-0961">Cell wall biogenesis/degradation</keyword>
<dbReference type="InterPro" id="IPR005882">
    <property type="entry name" value="Bifunctional_GlmU"/>
</dbReference>
<dbReference type="EC" id="2.3.1.157" evidence="17"/>
<organism evidence="20 21">
    <name type="scientific">Tissierella carlieri</name>
    <dbReference type="NCBI Taxonomy" id="689904"/>
    <lineage>
        <taxon>Bacteria</taxon>
        <taxon>Bacillati</taxon>
        <taxon>Bacillota</taxon>
        <taxon>Tissierellia</taxon>
        <taxon>Tissierellales</taxon>
        <taxon>Tissierellaceae</taxon>
        <taxon>Tissierella</taxon>
    </lineage>
</organism>
<evidence type="ECO:0000256" key="14">
    <source>
        <dbReference type="ARBA" id="ARBA00048247"/>
    </source>
</evidence>
<dbReference type="CDD" id="cd03353">
    <property type="entry name" value="LbH_GlmU_C"/>
    <property type="match status" value="1"/>
</dbReference>
<comment type="caution">
    <text evidence="17">Lacks conserved residue(s) required for the propagation of feature annotation.</text>
</comment>
<gene>
    <name evidence="17 20" type="primary">glmU</name>
    <name evidence="20" type="ORF">NE686_19065</name>
</gene>
<keyword evidence="10 17" id="KW-0573">Peptidoglycan synthesis</keyword>
<protein>
    <recommendedName>
        <fullName evidence="17">Bifunctional protein GlmU</fullName>
    </recommendedName>
    <domain>
        <recommendedName>
            <fullName evidence="17">UDP-N-acetylglucosamine pyrophosphorylase</fullName>
            <ecNumber evidence="17">2.7.7.23</ecNumber>
        </recommendedName>
        <alternativeName>
            <fullName evidence="17">N-acetylglucosamine-1-phosphate uridyltransferase</fullName>
        </alternativeName>
    </domain>
    <domain>
        <recommendedName>
            <fullName evidence="17">Glucosamine-1-phosphate N-acetyltransferase</fullName>
            <ecNumber evidence="17">2.3.1.157</ecNumber>
        </recommendedName>
    </domain>
</protein>
<feature type="binding site" evidence="17">
    <location>
        <position position="425"/>
    </location>
    <ligand>
        <name>acetyl-CoA</name>
        <dbReference type="ChEBI" id="CHEBI:57288"/>
    </ligand>
</feature>
<evidence type="ECO:0000313" key="21">
    <source>
        <dbReference type="Proteomes" id="UP001524478"/>
    </source>
</evidence>
<comment type="catalytic activity">
    <reaction evidence="15 17">
        <text>N-acetyl-alpha-D-glucosamine 1-phosphate + UTP + H(+) = UDP-N-acetyl-alpha-D-glucosamine + diphosphate</text>
        <dbReference type="Rhea" id="RHEA:13509"/>
        <dbReference type="ChEBI" id="CHEBI:15378"/>
        <dbReference type="ChEBI" id="CHEBI:33019"/>
        <dbReference type="ChEBI" id="CHEBI:46398"/>
        <dbReference type="ChEBI" id="CHEBI:57705"/>
        <dbReference type="ChEBI" id="CHEBI:57776"/>
        <dbReference type="EC" id="2.7.7.23"/>
    </reaction>
</comment>
<feature type="binding site" evidence="17">
    <location>
        <begin position="81"/>
        <end position="82"/>
    </location>
    <ligand>
        <name>UDP-N-acetyl-alpha-D-glucosamine</name>
        <dbReference type="ChEBI" id="CHEBI:57705"/>
    </ligand>
</feature>
<keyword evidence="11 17" id="KW-0511">Multifunctional enzyme</keyword>
<evidence type="ECO:0000256" key="13">
    <source>
        <dbReference type="ARBA" id="ARBA00023316"/>
    </source>
</evidence>
<keyword evidence="5 17" id="KW-0548">Nucleotidyltransferase</keyword>
<dbReference type="InterPro" id="IPR050065">
    <property type="entry name" value="GlmU-like"/>
</dbReference>
<sequence>MNISIILAAGEGTRMKSKLSKVLHKVCGKPILEYVIKASRGAGTEKNVVVVGHGGDMVKEYFKDDPIVFKDQPIGEDVPYGTGFALMQAVDHIEDNSTVIILYGDTPLITELTINKLINYHKENEFQATVLTAILDNPTGYGRIIREDAGDILKIVEEKDALDEEKKVKEINSGIYCFNGKLLKDALSKIDNNNAQNEYYATDVIGILKKEGYRVGAYVIEDSIEIHGVNSRVQLAFTEEIMRKRINEYHMVNGVTIINPENTYIEDGVQIGRDTVIYPGVSLEGNTEIGEDCIIRNNSRIINSIIHNEVSIESSTIEDSIVGENTHIGPHAHLRPNSNIGKNVKIGNFVEVKNSTLKDNTKASHLSYIGDADVGYNVNIGCGVVFVNYNGREKFRTTVGDNAFIGSNANLVAPVNVEPWGFVAAGSTITKEVPEGALSIARAEQKNIDGWIEKKGYKK</sequence>
<evidence type="ECO:0000313" key="20">
    <source>
        <dbReference type="EMBL" id="MCQ4925212.1"/>
    </source>
</evidence>
<evidence type="ECO:0000256" key="12">
    <source>
        <dbReference type="ARBA" id="ARBA00023315"/>
    </source>
</evidence>
<feature type="binding site" evidence="17">
    <location>
        <position position="21"/>
    </location>
    <ligand>
        <name>UDP-N-acetyl-alpha-D-glucosamine</name>
        <dbReference type="ChEBI" id="CHEBI:57705"/>
    </ligand>
</feature>
<dbReference type="PANTHER" id="PTHR43584">
    <property type="entry name" value="NUCLEOTIDYL TRANSFERASE"/>
    <property type="match status" value="1"/>
</dbReference>
<comment type="subunit">
    <text evidence="17">Homotrimer.</text>
</comment>
<keyword evidence="6 17" id="KW-0479">Metal-binding</keyword>
<evidence type="ECO:0000256" key="7">
    <source>
        <dbReference type="ARBA" id="ARBA00022737"/>
    </source>
</evidence>
<evidence type="ECO:0000256" key="3">
    <source>
        <dbReference type="ARBA" id="ARBA00022490"/>
    </source>
</evidence>
<evidence type="ECO:0000256" key="11">
    <source>
        <dbReference type="ARBA" id="ARBA00023268"/>
    </source>
</evidence>
<keyword evidence="12 17" id="KW-0012">Acyltransferase</keyword>
<name>A0ABT1SFE9_9FIRM</name>
<dbReference type="SUPFAM" id="SSF51161">
    <property type="entry name" value="Trimeric LpxA-like enzymes"/>
    <property type="match status" value="1"/>
</dbReference>
<evidence type="ECO:0000256" key="17">
    <source>
        <dbReference type="HAMAP-Rule" id="MF_01631"/>
    </source>
</evidence>
<feature type="binding site" evidence="17">
    <location>
        <position position="230"/>
    </location>
    <ligand>
        <name>UDP-N-acetyl-alpha-D-glucosamine</name>
        <dbReference type="ChEBI" id="CHEBI:57705"/>
    </ligand>
</feature>
<dbReference type="EC" id="2.7.7.23" evidence="17"/>
<feature type="region of interest" description="Linker" evidence="17">
    <location>
        <begin position="233"/>
        <end position="253"/>
    </location>
</feature>
<dbReference type="HAMAP" id="MF_01631">
    <property type="entry name" value="GlmU"/>
    <property type="match status" value="1"/>
</dbReference>
<keyword evidence="8 17" id="KW-0460">Magnesium</keyword>
<accession>A0ABT1SFE9</accession>
<comment type="subcellular location">
    <subcellularLocation>
        <location evidence="17">Cytoplasm</location>
    </subcellularLocation>
</comment>
<dbReference type="PANTHER" id="PTHR43584:SF3">
    <property type="entry name" value="BIFUNCTIONAL PROTEIN GLMU"/>
    <property type="match status" value="1"/>
</dbReference>
<feature type="active site" description="Proton acceptor" evidence="17">
    <location>
        <position position="365"/>
    </location>
</feature>
<dbReference type="InterPro" id="IPR038009">
    <property type="entry name" value="GlmU_C_LbH"/>
</dbReference>
<feature type="binding site" evidence="17">
    <location>
        <begin position="103"/>
        <end position="105"/>
    </location>
    <ligand>
        <name>UDP-N-acetyl-alpha-D-glucosamine</name>
        <dbReference type="ChEBI" id="CHEBI:57705"/>
    </ligand>
</feature>
<feature type="binding site" evidence="17">
    <location>
        <position position="335"/>
    </location>
    <ligand>
        <name>UDP-N-acetyl-alpha-D-glucosamine</name>
        <dbReference type="ChEBI" id="CHEBI:57705"/>
    </ligand>
</feature>
<evidence type="ECO:0000256" key="2">
    <source>
        <dbReference type="ARBA" id="ARBA00005208"/>
    </source>
</evidence>
<dbReference type="Pfam" id="PF00483">
    <property type="entry name" value="NTP_transferase"/>
    <property type="match status" value="1"/>
</dbReference>
<feature type="binding site" evidence="17">
    <location>
        <position position="142"/>
    </location>
    <ligand>
        <name>UDP-N-acetyl-alpha-D-glucosamine</name>
        <dbReference type="ChEBI" id="CHEBI:57705"/>
    </ligand>
</feature>
<dbReference type="Pfam" id="PF25087">
    <property type="entry name" value="GMPPB_C"/>
    <property type="match status" value="1"/>
</dbReference>
<comment type="catalytic activity">
    <reaction evidence="14 17">
        <text>alpha-D-glucosamine 1-phosphate + acetyl-CoA = N-acetyl-alpha-D-glucosamine 1-phosphate + CoA + H(+)</text>
        <dbReference type="Rhea" id="RHEA:13725"/>
        <dbReference type="ChEBI" id="CHEBI:15378"/>
        <dbReference type="ChEBI" id="CHEBI:57287"/>
        <dbReference type="ChEBI" id="CHEBI:57288"/>
        <dbReference type="ChEBI" id="CHEBI:57776"/>
        <dbReference type="ChEBI" id="CHEBI:58516"/>
        <dbReference type="EC" id="2.3.1.157"/>
    </reaction>
</comment>
<dbReference type="Proteomes" id="UP001524478">
    <property type="component" value="Unassembled WGS sequence"/>
</dbReference>
<comment type="similarity">
    <text evidence="17">In the N-terminal section; belongs to the N-acetylglucosamine-1-phosphate uridyltransferase family.</text>
</comment>
<feature type="binding site" evidence="17">
    <location>
        <position position="230"/>
    </location>
    <ligand>
        <name>Mg(2+)</name>
        <dbReference type="ChEBI" id="CHEBI:18420"/>
    </ligand>
</feature>
<comment type="pathway">
    <text evidence="1 17">Nucleotide-sugar biosynthesis; UDP-N-acetyl-alpha-D-glucosamine biosynthesis; N-acetyl-alpha-D-glucosamine 1-phosphate from alpha-D-glucosamine 6-phosphate (route II): step 2/2.</text>
</comment>
<dbReference type="InterPro" id="IPR011004">
    <property type="entry name" value="Trimer_LpxA-like_sf"/>
</dbReference>
<feature type="binding site" evidence="17">
    <location>
        <position position="105"/>
    </location>
    <ligand>
        <name>Mg(2+)</name>
        <dbReference type="ChEBI" id="CHEBI:18420"/>
    </ligand>
</feature>
<dbReference type="Gene3D" id="3.90.550.10">
    <property type="entry name" value="Spore Coat Polysaccharide Biosynthesis Protein SpsA, Chain A"/>
    <property type="match status" value="1"/>
</dbReference>
<evidence type="ECO:0000256" key="4">
    <source>
        <dbReference type="ARBA" id="ARBA00022679"/>
    </source>
</evidence>
<dbReference type="Gene3D" id="2.160.10.10">
    <property type="entry name" value="Hexapeptide repeat proteins"/>
    <property type="match status" value="1"/>
</dbReference>
<reference evidence="20 21" key="1">
    <citation type="submission" date="2022-06" db="EMBL/GenBank/DDBJ databases">
        <title>Isolation of gut microbiota from human fecal samples.</title>
        <authorList>
            <person name="Pamer E.G."/>
            <person name="Barat B."/>
            <person name="Waligurski E."/>
            <person name="Medina S."/>
            <person name="Paddock L."/>
            <person name="Mostad J."/>
        </authorList>
    </citation>
    <scope>NUCLEOTIDE SEQUENCE [LARGE SCALE GENOMIC DNA]</scope>
    <source>
        <strain evidence="20 21">DFI.7.95</strain>
    </source>
</reference>
<feature type="binding site" evidence="17">
    <location>
        <position position="172"/>
    </location>
    <ligand>
        <name>UDP-N-acetyl-alpha-D-glucosamine</name>
        <dbReference type="ChEBI" id="CHEBI:57705"/>
    </ligand>
</feature>
<dbReference type="CDD" id="cd02540">
    <property type="entry name" value="GT2_GlmU_N_bac"/>
    <property type="match status" value="1"/>
</dbReference>
<evidence type="ECO:0000256" key="10">
    <source>
        <dbReference type="ARBA" id="ARBA00022984"/>
    </source>
</evidence>
<comment type="caution">
    <text evidence="20">The sequence shown here is derived from an EMBL/GenBank/DDBJ whole genome shotgun (WGS) entry which is preliminary data.</text>
</comment>
<evidence type="ECO:0000259" key="19">
    <source>
        <dbReference type="Pfam" id="PF25087"/>
    </source>
</evidence>
<evidence type="ECO:0000256" key="8">
    <source>
        <dbReference type="ARBA" id="ARBA00022842"/>
    </source>
</evidence>
<dbReference type="SUPFAM" id="SSF53448">
    <property type="entry name" value="Nucleotide-diphospho-sugar transferases"/>
    <property type="match status" value="1"/>
</dbReference>
<dbReference type="InterPro" id="IPR056729">
    <property type="entry name" value="GMPPB_C"/>
</dbReference>
<evidence type="ECO:0000256" key="9">
    <source>
        <dbReference type="ARBA" id="ARBA00022960"/>
    </source>
</evidence>
<comment type="function">
    <text evidence="16 17">Catalyzes the last two sequential reactions in the de novo biosynthetic pathway for UDP-N-acetylglucosamine (UDP-GlcNAc). The C-terminal domain catalyzes the transfer of acetyl group from acetyl coenzyme A to glucosamine-1-phosphate (GlcN-1-P) to produce N-acetylglucosamine-1-phosphate (GlcNAc-1-P), which is converted into UDP-GlcNAc by the transfer of uridine 5-monophosphate (from uridine 5-triphosphate), a reaction catalyzed by the N-terminal domain.</text>
</comment>
<dbReference type="NCBIfam" id="NF010934">
    <property type="entry name" value="PRK14354.1"/>
    <property type="match status" value="1"/>
</dbReference>
<keyword evidence="21" id="KW-1185">Reference proteome</keyword>
<feature type="domain" description="Nucleotidyl transferase" evidence="18">
    <location>
        <begin position="4"/>
        <end position="221"/>
    </location>
</feature>
<feature type="binding site" evidence="17">
    <location>
        <position position="157"/>
    </location>
    <ligand>
        <name>UDP-N-acetyl-alpha-D-glucosamine</name>
        <dbReference type="ChEBI" id="CHEBI:57705"/>
    </ligand>
</feature>
<dbReference type="RefSeq" id="WP_256312754.1">
    <property type="nucleotide sequence ID" value="NZ_JANGAC010000019.1"/>
</dbReference>
<evidence type="ECO:0000256" key="5">
    <source>
        <dbReference type="ARBA" id="ARBA00022695"/>
    </source>
</evidence>
<feature type="binding site" evidence="17">
    <location>
        <position position="379"/>
    </location>
    <ligand>
        <name>UDP-N-acetyl-alpha-D-glucosamine</name>
        <dbReference type="ChEBI" id="CHEBI:57705"/>
    </ligand>
</feature>
<keyword evidence="9 17" id="KW-0133">Cell shape</keyword>
<keyword evidence="3 17" id="KW-0963">Cytoplasm</keyword>
<evidence type="ECO:0000256" key="6">
    <source>
        <dbReference type="ARBA" id="ARBA00022723"/>
    </source>
</evidence>
<feature type="region of interest" description="N-acetyltransferase" evidence="17">
    <location>
        <begin position="254"/>
        <end position="459"/>
    </location>
</feature>
<dbReference type="InterPro" id="IPR029044">
    <property type="entry name" value="Nucleotide-diphossugar_trans"/>
</dbReference>
<comment type="pathway">
    <text evidence="17">Bacterial outer membrane biogenesis; LPS lipid A biosynthesis.</text>
</comment>